<protein>
    <submittedName>
        <fullName evidence="1">Uncharacterized protein</fullName>
    </submittedName>
</protein>
<reference evidence="1" key="1">
    <citation type="submission" date="2020-08" db="EMBL/GenBank/DDBJ databases">
        <authorList>
            <person name="Liu C."/>
            <person name="Sun Q."/>
        </authorList>
    </citation>
    <scope>NUCLEOTIDE SEQUENCE</scope>
    <source>
        <strain evidence="1">BX16</strain>
    </source>
</reference>
<organism evidence="1 2">
    <name type="scientific">Lentihominibacter faecis</name>
    <dbReference type="NCBI Taxonomy" id="2764712"/>
    <lineage>
        <taxon>Bacteria</taxon>
        <taxon>Bacillati</taxon>
        <taxon>Bacillota</taxon>
        <taxon>Clostridia</taxon>
        <taxon>Peptostreptococcales</taxon>
        <taxon>Anaerovoracaceae</taxon>
        <taxon>Lentihominibacter</taxon>
    </lineage>
</organism>
<dbReference type="EMBL" id="JACRWC010000110">
    <property type="protein sequence ID" value="MBC6000194.1"/>
    <property type="molecule type" value="Genomic_DNA"/>
</dbReference>
<dbReference type="RefSeq" id="WP_249287516.1">
    <property type="nucleotide sequence ID" value="NZ_JACRWC010000110.1"/>
</dbReference>
<proteinExistence type="predicted"/>
<evidence type="ECO:0000313" key="2">
    <source>
        <dbReference type="Proteomes" id="UP000644115"/>
    </source>
</evidence>
<accession>A0A923NF50</accession>
<dbReference type="Proteomes" id="UP000644115">
    <property type="component" value="Unassembled WGS sequence"/>
</dbReference>
<gene>
    <name evidence="1" type="ORF">H8876_09300</name>
</gene>
<name>A0A923NF50_9FIRM</name>
<evidence type="ECO:0000313" key="1">
    <source>
        <dbReference type="EMBL" id="MBC6000194.1"/>
    </source>
</evidence>
<dbReference type="AlphaFoldDB" id="A0A923NF50"/>
<sequence>MIQIRIAQIDKEFNDILNTVTAENPESLLTDPRIEAMMSEKRMLEQRLAEYSAAEQHRKNAMSRLDNIFTVLDGMKNHPLLFDNEIIRKILQCVIVESKDKIKVVFIGGLEVEAEVEQ</sequence>
<comment type="caution">
    <text evidence="1">The sequence shown here is derived from an EMBL/GenBank/DDBJ whole genome shotgun (WGS) entry which is preliminary data.</text>
</comment>
<keyword evidence="2" id="KW-1185">Reference proteome</keyword>